<evidence type="ECO:0000313" key="5">
    <source>
        <dbReference type="Proteomes" id="UP000262901"/>
    </source>
</evidence>
<name>A0A372KPF7_9STRE</name>
<dbReference type="Proteomes" id="UP000264056">
    <property type="component" value="Unassembled WGS sequence"/>
</dbReference>
<protein>
    <submittedName>
        <fullName evidence="3">Uncharacterized protein</fullName>
    </submittedName>
</protein>
<dbReference type="AlphaFoldDB" id="A0A372KPF7"/>
<reference evidence="3 5" key="2">
    <citation type="submission" date="2018-08" db="EMBL/GenBank/DDBJ databases">
        <title>Draft genome of Streptococcus sp. nov. Z1.</title>
        <authorList>
            <person name="Tian Z."/>
        </authorList>
    </citation>
    <scope>NUCLEOTIDE SEQUENCE [LARGE SCALE GENOMIC DNA]</scope>
    <source>
        <strain evidence="3">Z1</strain>
        <strain evidence="5">Z1(2018)</strain>
    </source>
</reference>
<evidence type="ECO:0000313" key="6">
    <source>
        <dbReference type="Proteomes" id="UP000264056"/>
    </source>
</evidence>
<evidence type="ECO:0000313" key="4">
    <source>
        <dbReference type="Proteomes" id="UP000246115"/>
    </source>
</evidence>
<reference evidence="4" key="3">
    <citation type="submission" date="2018-08" db="EMBL/GenBank/DDBJ databases">
        <title>Streptococcus chenjunshii sp. nov., isolated from stools sample of the Tibetan antelope in the Qinghai-Tibet plateau, China.</title>
        <authorList>
            <person name="Tian Z."/>
        </authorList>
    </citation>
    <scope>NUCLEOTIDE SEQUENCE [LARGE SCALE GENOMIC DNA]</scope>
    <source>
        <strain evidence="4">Z15</strain>
    </source>
</reference>
<reference evidence="1" key="4">
    <citation type="journal article" date="2019" name="Int. J. Syst. Evol. Microbiol.">
        <title>Streptococcus chenjunshii sp. nov. isolated from feces of Tibetan antelopes.</title>
        <authorList>
            <person name="Tian Z."/>
            <person name="Lu S."/>
            <person name="Jin D."/>
            <person name="Yang J."/>
            <person name="Pu J."/>
            <person name="Lai X.H."/>
            <person name="Bai X.N."/>
            <person name="Wu X.M."/>
            <person name="Li J."/>
            <person name="Wang S."/>
            <person name="Xu J."/>
        </authorList>
    </citation>
    <scope>NUCLEOTIDE SEQUENCE</scope>
    <source>
        <strain evidence="1">Z15</strain>
    </source>
</reference>
<evidence type="ECO:0000313" key="3">
    <source>
        <dbReference type="EMBL" id="RFU54180.1"/>
    </source>
</evidence>
<accession>A0A346NC05</accession>
<accession>A0A372KPF7</accession>
<evidence type="ECO:0000313" key="2">
    <source>
        <dbReference type="EMBL" id="RFU51988.1"/>
    </source>
</evidence>
<dbReference type="EMBL" id="QVQZ01000001">
    <property type="protein sequence ID" value="RFU54180.1"/>
    <property type="molecule type" value="Genomic_DNA"/>
</dbReference>
<organism evidence="3 5">
    <name type="scientific">Streptococcus chenjunshii</name>
    <dbReference type="NCBI Taxonomy" id="2173853"/>
    <lineage>
        <taxon>Bacteria</taxon>
        <taxon>Bacillati</taxon>
        <taxon>Bacillota</taxon>
        <taxon>Bacilli</taxon>
        <taxon>Lactobacillales</taxon>
        <taxon>Streptococcaceae</taxon>
        <taxon>Streptococcus</taxon>
    </lineage>
</organism>
<dbReference type="EMBL" id="CP031733">
    <property type="protein sequence ID" value="AXQ78550.1"/>
    <property type="molecule type" value="Genomic_DNA"/>
</dbReference>
<dbReference type="Proteomes" id="UP000246115">
    <property type="component" value="Chromosome"/>
</dbReference>
<dbReference type="RefSeq" id="WP_116877277.1">
    <property type="nucleotide sequence ID" value="NZ_CP031733.1"/>
</dbReference>
<gene>
    <name evidence="1" type="ORF">DDV21_005365</name>
    <name evidence="2" type="ORF">DDV22_00680</name>
    <name evidence="3" type="ORF">DDV23_01235</name>
</gene>
<proteinExistence type="predicted"/>
<evidence type="ECO:0000313" key="1">
    <source>
        <dbReference type="EMBL" id="AXQ78550.1"/>
    </source>
</evidence>
<dbReference type="KEGG" id="schj:DDV21_005365"/>
<keyword evidence="6" id="KW-1185">Reference proteome</keyword>
<dbReference type="EMBL" id="QVQY01000001">
    <property type="protein sequence ID" value="RFU51988.1"/>
    <property type="molecule type" value="Genomic_DNA"/>
</dbReference>
<dbReference type="Proteomes" id="UP000262901">
    <property type="component" value="Unassembled WGS sequence"/>
</dbReference>
<reference evidence="2 6" key="1">
    <citation type="submission" date="2018-08" db="EMBL/GenBank/DDBJ databases">
        <title>Draft genome of Streptococcus sp .nov. Z2.</title>
        <authorList>
            <person name="Tian Z."/>
        </authorList>
    </citation>
    <scope>NUCLEOTIDE SEQUENCE [LARGE SCALE GENOMIC DNA]</scope>
    <source>
        <strain evidence="2 6">Z2</strain>
    </source>
</reference>
<sequence>MIQEEMKIQTTTNYELIDYVGNRSIVLKTIKIATERPNTRQGQAAVRMLEKRYFKNYKGILRLPSLKE</sequence>